<evidence type="ECO:0000256" key="5">
    <source>
        <dbReference type="ARBA" id="ARBA00023180"/>
    </source>
</evidence>
<reference evidence="9" key="1">
    <citation type="submission" date="2015-07" db="EMBL/GenBank/DDBJ databases">
        <authorList>
            <person name="Teixeira M.M."/>
            <person name="Souza R.C."/>
            <person name="Almeida L.G."/>
            <person name="Vicente V.A."/>
            <person name="de Hoog S."/>
            <person name="Bocca A.L."/>
            <person name="de Almeida S.R."/>
            <person name="Vasconcelos A.T."/>
            <person name="Felipe M.S."/>
        </authorList>
    </citation>
    <scope>NUCLEOTIDE SEQUENCE [LARGE SCALE GENOMIC DNA]</scope>
    <source>
        <strain evidence="9">KSF</strain>
    </source>
</reference>
<keyword evidence="2 8" id="KW-0121">Carboxypeptidase</keyword>
<evidence type="ECO:0000256" key="6">
    <source>
        <dbReference type="SAM" id="MobiDB-lite"/>
    </source>
</evidence>
<dbReference type="Pfam" id="PF00450">
    <property type="entry name" value="Peptidase_S10"/>
    <property type="match status" value="2"/>
</dbReference>
<keyword evidence="7" id="KW-0732">Signal</keyword>
<protein>
    <submittedName>
        <fullName evidence="8">Carboxypeptidase S1 B</fullName>
    </submittedName>
</protein>
<keyword evidence="9" id="KW-1185">Reference proteome</keyword>
<dbReference type="PANTHER" id="PTHR11802:SF131">
    <property type="entry name" value="CARBOXYPEPTIDASE"/>
    <property type="match status" value="1"/>
</dbReference>
<feature type="chain" id="PRO_5008651016" evidence="7">
    <location>
        <begin position="20"/>
        <end position="609"/>
    </location>
</feature>
<dbReference type="SUPFAM" id="SSF53474">
    <property type="entry name" value="alpha/beta-Hydrolases"/>
    <property type="match status" value="1"/>
</dbReference>
<evidence type="ECO:0000256" key="3">
    <source>
        <dbReference type="ARBA" id="ARBA00022670"/>
    </source>
</evidence>
<dbReference type="Gene3D" id="3.40.50.1820">
    <property type="entry name" value="alpha/beta hydrolase"/>
    <property type="match status" value="1"/>
</dbReference>
<sequence>MHAAKALSLIGALVAGVSAVKGPVVHSRRNPKGPKLQVLPRQLPADPTGVQTITTSNGISITYKEPGKEFEKGVCETTPGVNSYAGFINLAPDVHSFFWFFESRHDPANDPITLWLNGGPGSDSLIGMFQELGPCNVTEDLITQLNPYAWNEASNMIFLSQPLGVGFSYGSKGPGSLDPDFGEFLSASEANVTGRYPIINATAIDTTDLAAIAAWEVLQGFYASLPQLDSKVQSTQFNLWTESYGGELTLSGSSTDRSLTVVQGHYGPAFFNYFYQQNQAILNGAQSGKAFEFTNLGIINGIVDEYIQAPYYPLFANNNTYGIKAVNDTVFDYMNFACHMDNGCLDQISFCAAADTTKLVGQAVCAEAADMCRDNVEGPYYSYGDRGVYDIRHPFVDPTPPEYFVDFLNLPSTQEALGVDTNYTTGNNDVYYAFQQTGDFVYLNFLSDLEQILNSSVRVTLVYGDADYICNWFGGEAVSLATQYEHSAEFRKAGYVPFVVDGVEYGETREYGNFSFTRIYEAGHEVPYYQPIASLGFFTRAINGLDIATGTMPVNGRQGGTSGSPSATHTEPFVPLPTTSSSSAASATGSSAPAKHPIIPKGRFARRAY</sequence>
<dbReference type="GO" id="GO:0006508">
    <property type="term" value="P:proteolysis"/>
    <property type="evidence" value="ECO:0007669"/>
    <property type="project" value="UniProtKB-KW"/>
</dbReference>
<keyword evidence="4" id="KW-0378">Hydrolase</keyword>
<gene>
    <name evidence="8" type="primary">SCPB</name>
    <name evidence="8" type="ORF">CLCR_08158</name>
</gene>
<dbReference type="InterPro" id="IPR029058">
    <property type="entry name" value="AB_hydrolase_fold"/>
</dbReference>
<dbReference type="Proteomes" id="UP000094526">
    <property type="component" value="Unassembled WGS sequence"/>
</dbReference>
<feature type="signal peptide" evidence="7">
    <location>
        <begin position="1"/>
        <end position="19"/>
    </location>
</feature>
<evidence type="ECO:0000256" key="4">
    <source>
        <dbReference type="ARBA" id="ARBA00022801"/>
    </source>
</evidence>
<dbReference type="VEuPathDB" id="FungiDB:G647_06696"/>
<dbReference type="eggNOG" id="KOG1282">
    <property type="taxonomic scope" value="Eukaryota"/>
</dbReference>
<feature type="compositionally biased region" description="Low complexity" evidence="6">
    <location>
        <begin position="577"/>
        <end position="594"/>
    </location>
</feature>
<dbReference type="STRING" id="86049.A0A1C1CSB6"/>
<dbReference type="AlphaFoldDB" id="A0A1C1CSB6"/>
<evidence type="ECO:0000313" key="8">
    <source>
        <dbReference type="EMBL" id="OCT51387.1"/>
    </source>
</evidence>
<keyword evidence="3" id="KW-0645">Protease</keyword>
<evidence type="ECO:0000256" key="2">
    <source>
        <dbReference type="ARBA" id="ARBA00022645"/>
    </source>
</evidence>
<dbReference type="OrthoDB" id="443318at2759"/>
<dbReference type="PRINTS" id="PR00724">
    <property type="entry name" value="CRBOXYPTASEC"/>
</dbReference>
<evidence type="ECO:0000256" key="7">
    <source>
        <dbReference type="SAM" id="SignalP"/>
    </source>
</evidence>
<keyword evidence="5" id="KW-0325">Glycoprotein</keyword>
<proteinExistence type="inferred from homology"/>
<accession>A0A1C1CSB6</accession>
<dbReference type="GO" id="GO:0004185">
    <property type="term" value="F:serine-type carboxypeptidase activity"/>
    <property type="evidence" value="ECO:0007669"/>
    <property type="project" value="InterPro"/>
</dbReference>
<evidence type="ECO:0000256" key="1">
    <source>
        <dbReference type="ARBA" id="ARBA00009431"/>
    </source>
</evidence>
<dbReference type="PANTHER" id="PTHR11802">
    <property type="entry name" value="SERINE PROTEASE FAMILY S10 SERINE CARBOXYPEPTIDASE"/>
    <property type="match status" value="1"/>
</dbReference>
<comment type="similarity">
    <text evidence="1">Belongs to the peptidase S10 family.</text>
</comment>
<organism evidence="8 9">
    <name type="scientific">Cladophialophora carrionii</name>
    <dbReference type="NCBI Taxonomy" id="86049"/>
    <lineage>
        <taxon>Eukaryota</taxon>
        <taxon>Fungi</taxon>
        <taxon>Dikarya</taxon>
        <taxon>Ascomycota</taxon>
        <taxon>Pezizomycotina</taxon>
        <taxon>Eurotiomycetes</taxon>
        <taxon>Chaetothyriomycetidae</taxon>
        <taxon>Chaetothyriales</taxon>
        <taxon>Herpotrichiellaceae</taxon>
        <taxon>Cladophialophora</taxon>
    </lineage>
</organism>
<evidence type="ECO:0000313" key="9">
    <source>
        <dbReference type="Proteomes" id="UP000094526"/>
    </source>
</evidence>
<dbReference type="InterPro" id="IPR001563">
    <property type="entry name" value="Peptidase_S10"/>
</dbReference>
<comment type="caution">
    <text evidence="8">The sequence shown here is derived from an EMBL/GenBank/DDBJ whole genome shotgun (WGS) entry which is preliminary data.</text>
</comment>
<feature type="region of interest" description="Disordered" evidence="6">
    <location>
        <begin position="553"/>
        <end position="597"/>
    </location>
</feature>
<dbReference type="GO" id="GO:0000324">
    <property type="term" value="C:fungal-type vacuole"/>
    <property type="evidence" value="ECO:0007669"/>
    <property type="project" value="TreeGrafter"/>
</dbReference>
<dbReference type="VEuPathDB" id="FungiDB:CLCR_08158"/>
<dbReference type="EMBL" id="LGRB01000009">
    <property type="protein sequence ID" value="OCT51387.1"/>
    <property type="molecule type" value="Genomic_DNA"/>
</dbReference>
<name>A0A1C1CSB6_9EURO</name>